<proteinExistence type="inferred from homology"/>
<evidence type="ECO:0000256" key="4">
    <source>
        <dbReference type="RuleBase" id="RU003495"/>
    </source>
</evidence>
<keyword evidence="3" id="KW-0732">Signal</keyword>
<gene>
    <name evidence="3" type="primary">rlpA</name>
    <name evidence="7" type="ORF">SAMN02982919_02712</name>
</gene>
<comment type="similarity">
    <text evidence="3 4">Belongs to the RlpA family.</text>
</comment>
<evidence type="ECO:0000259" key="6">
    <source>
        <dbReference type="Pfam" id="PF03330"/>
    </source>
</evidence>
<evidence type="ECO:0000256" key="2">
    <source>
        <dbReference type="ARBA" id="ARBA00023316"/>
    </source>
</evidence>
<dbReference type="CDD" id="cd22268">
    <property type="entry name" value="DPBB_RlpA-like"/>
    <property type="match status" value="1"/>
</dbReference>
<comment type="function">
    <text evidence="3">Lytic transglycosylase with a strong preference for naked glycan strands that lack stem peptides.</text>
</comment>
<evidence type="ECO:0000313" key="7">
    <source>
        <dbReference type="EMBL" id="SER62471.1"/>
    </source>
</evidence>
<dbReference type="Pfam" id="PF03330">
    <property type="entry name" value="DPBB_1"/>
    <property type="match status" value="1"/>
</dbReference>
<evidence type="ECO:0000256" key="3">
    <source>
        <dbReference type="HAMAP-Rule" id="MF_02071"/>
    </source>
</evidence>
<dbReference type="AlphaFoldDB" id="A0A1H9QPF9"/>
<dbReference type="RefSeq" id="WP_245751454.1">
    <property type="nucleotide sequence ID" value="NZ_FOGD01000011.1"/>
</dbReference>
<accession>A0A1H9QPF9</accession>
<keyword evidence="2 3" id="KW-0961">Cell wall biogenesis/degradation</keyword>
<reference evidence="7 8" key="1">
    <citation type="submission" date="2016-10" db="EMBL/GenBank/DDBJ databases">
        <authorList>
            <person name="de Groot N.N."/>
        </authorList>
    </citation>
    <scope>NUCLEOTIDE SEQUENCE [LARGE SCALE GENOMIC DNA]</scope>
    <source>
        <strain evidence="7 8">ATCC 35958</strain>
    </source>
</reference>
<dbReference type="STRING" id="180197.SAMN02982919_02712"/>
<dbReference type="GO" id="GO:0000270">
    <property type="term" value="P:peptidoglycan metabolic process"/>
    <property type="evidence" value="ECO:0007669"/>
    <property type="project" value="UniProtKB-UniRule"/>
</dbReference>
<dbReference type="InterPro" id="IPR034718">
    <property type="entry name" value="RlpA"/>
</dbReference>
<dbReference type="NCBIfam" id="TIGR00413">
    <property type="entry name" value="rlpA"/>
    <property type="match status" value="1"/>
</dbReference>
<dbReference type="GO" id="GO:0071555">
    <property type="term" value="P:cell wall organization"/>
    <property type="evidence" value="ECO:0007669"/>
    <property type="project" value="UniProtKB-KW"/>
</dbReference>
<keyword evidence="7" id="KW-0449">Lipoprotein</keyword>
<evidence type="ECO:0000313" key="8">
    <source>
        <dbReference type="Proteomes" id="UP000199766"/>
    </source>
</evidence>
<feature type="chain" id="PRO_5011801255" description="Endolytic peptidoglycan transglycosylase RlpA" evidence="3">
    <location>
        <begin position="34"/>
        <end position="204"/>
    </location>
</feature>
<dbReference type="HAMAP" id="MF_02071">
    <property type="entry name" value="RlpA"/>
    <property type="match status" value="1"/>
</dbReference>
<dbReference type="PANTHER" id="PTHR34183">
    <property type="entry name" value="ENDOLYTIC PEPTIDOGLYCAN TRANSGLYCOSYLASE RLPA"/>
    <property type="match status" value="1"/>
</dbReference>
<evidence type="ECO:0000256" key="5">
    <source>
        <dbReference type="SAM" id="MobiDB-lite"/>
    </source>
</evidence>
<dbReference type="GO" id="GO:0008932">
    <property type="term" value="F:lytic endotransglycosylase activity"/>
    <property type="evidence" value="ECO:0007669"/>
    <property type="project" value="UniProtKB-UniRule"/>
</dbReference>
<name>A0A1H9QPF9_9BURK</name>
<keyword evidence="8" id="KW-1185">Reference proteome</keyword>
<evidence type="ECO:0000256" key="1">
    <source>
        <dbReference type="ARBA" id="ARBA00023239"/>
    </source>
</evidence>
<dbReference type="Gene3D" id="2.40.40.10">
    <property type="entry name" value="RlpA-like domain"/>
    <property type="match status" value="1"/>
</dbReference>
<dbReference type="SUPFAM" id="SSF50685">
    <property type="entry name" value="Barwin-like endoglucanases"/>
    <property type="match status" value="1"/>
</dbReference>
<dbReference type="EC" id="4.2.2.-" evidence="3"/>
<protein>
    <recommendedName>
        <fullName evidence="3">Endolytic peptidoglycan transglycosylase RlpA</fullName>
        <ecNumber evidence="3">4.2.2.-</ecNumber>
    </recommendedName>
</protein>
<feature type="signal peptide" evidence="3">
    <location>
        <begin position="1"/>
        <end position="33"/>
    </location>
</feature>
<sequence precursor="true">MMPLLPTVSWRRCRPAHTLISAILSLGASIASANDAPPPVLEEDSTTTAAPAPAPSLGLKAPNASALLAVPVQSDLLSTDSASTTASEDTGLPQVDLQFPQEYGLASWYGAKQHKKRTASGEPFDMHDFTAAHPTLPFGSRVCVRSALTGREVVVRINDRGPHGGKRVIDISRAAAEALGIVQLGTKPVTLHTLPDEDSVCPGN</sequence>
<dbReference type="EMBL" id="FOGD01000011">
    <property type="protein sequence ID" value="SER62471.1"/>
    <property type="molecule type" value="Genomic_DNA"/>
</dbReference>
<dbReference type="InterPro" id="IPR012997">
    <property type="entry name" value="RplA"/>
</dbReference>
<dbReference type="InterPro" id="IPR009009">
    <property type="entry name" value="RlpA-like_DPBB"/>
</dbReference>
<organism evidence="7 8">
    <name type="scientific">Giesbergeria anulus</name>
    <dbReference type="NCBI Taxonomy" id="180197"/>
    <lineage>
        <taxon>Bacteria</taxon>
        <taxon>Pseudomonadati</taxon>
        <taxon>Pseudomonadota</taxon>
        <taxon>Betaproteobacteria</taxon>
        <taxon>Burkholderiales</taxon>
        <taxon>Comamonadaceae</taxon>
        <taxon>Giesbergeria</taxon>
    </lineage>
</organism>
<dbReference type="Proteomes" id="UP000199766">
    <property type="component" value="Unassembled WGS sequence"/>
</dbReference>
<feature type="domain" description="RlpA-like protein double-psi beta-barrel" evidence="6">
    <location>
        <begin position="104"/>
        <end position="190"/>
    </location>
</feature>
<feature type="region of interest" description="Disordered" evidence="5">
    <location>
        <begin position="35"/>
        <end position="56"/>
    </location>
</feature>
<dbReference type="PANTHER" id="PTHR34183:SF1">
    <property type="entry name" value="ENDOLYTIC PEPTIDOGLYCAN TRANSGLYCOSYLASE RLPA"/>
    <property type="match status" value="1"/>
</dbReference>
<keyword evidence="1 3" id="KW-0456">Lyase</keyword>
<dbReference type="InterPro" id="IPR036908">
    <property type="entry name" value="RlpA-like_sf"/>
</dbReference>